<organism evidence="2">
    <name type="scientific">bioreactor metagenome</name>
    <dbReference type="NCBI Taxonomy" id="1076179"/>
    <lineage>
        <taxon>unclassified sequences</taxon>
        <taxon>metagenomes</taxon>
        <taxon>ecological metagenomes</taxon>
    </lineage>
</organism>
<dbReference type="EMBL" id="VSSQ01052625">
    <property type="protein sequence ID" value="MPN06695.1"/>
    <property type="molecule type" value="Genomic_DNA"/>
</dbReference>
<protein>
    <submittedName>
        <fullName evidence="2">Uncharacterized protein</fullName>
    </submittedName>
</protein>
<evidence type="ECO:0000313" key="2">
    <source>
        <dbReference type="EMBL" id="MPN06695.1"/>
    </source>
</evidence>
<proteinExistence type="predicted"/>
<reference evidence="2" key="1">
    <citation type="submission" date="2019-08" db="EMBL/GenBank/DDBJ databases">
        <authorList>
            <person name="Kucharzyk K."/>
            <person name="Murdoch R.W."/>
            <person name="Higgins S."/>
            <person name="Loffler F."/>
        </authorList>
    </citation>
    <scope>NUCLEOTIDE SEQUENCE</scope>
</reference>
<evidence type="ECO:0000256" key="1">
    <source>
        <dbReference type="SAM" id="Phobius"/>
    </source>
</evidence>
<accession>A0A645EXB9</accession>
<sequence>MGIRVANLMSFSCTCLRRDLYSFSSCVSSFFSFCVRSSFSIFAFLTDSDLLMMVSRMLLPRLRKPSIRMIASIAALLAMILLRVSLSTLTNNALSQRLANMVALVPRRAMSSTSPASMERMTPSSYASTGRKFMNWPTAFSRLGSLTFRRVP</sequence>
<keyword evidence="1" id="KW-0812">Transmembrane</keyword>
<keyword evidence="1" id="KW-1133">Transmembrane helix</keyword>
<feature type="transmembrane region" description="Helical" evidence="1">
    <location>
        <begin position="66"/>
        <end position="86"/>
    </location>
</feature>
<name>A0A645EXB9_9ZZZZ</name>
<dbReference type="AlphaFoldDB" id="A0A645EXB9"/>
<gene>
    <name evidence="2" type="ORF">SDC9_153951</name>
</gene>
<comment type="caution">
    <text evidence="2">The sequence shown here is derived from an EMBL/GenBank/DDBJ whole genome shotgun (WGS) entry which is preliminary data.</text>
</comment>
<keyword evidence="1" id="KW-0472">Membrane</keyword>
<feature type="transmembrane region" description="Helical" evidence="1">
    <location>
        <begin position="20"/>
        <end position="45"/>
    </location>
</feature>